<feature type="transmembrane region" description="Helical" evidence="6">
    <location>
        <begin position="152"/>
        <end position="172"/>
    </location>
</feature>
<evidence type="ECO:0000313" key="8">
    <source>
        <dbReference type="Proteomes" id="UP000247437"/>
    </source>
</evidence>
<dbReference type="OrthoDB" id="9804822at2"/>
<evidence type="ECO:0000256" key="3">
    <source>
        <dbReference type="ARBA" id="ARBA00022692"/>
    </source>
</evidence>
<sequence>MFDSTAVLTVFWVYLAGVVIPGPNFVAVVHKAVAATRAEALALVAGIVTVNLLWSGCAITGLGLVFAAFPWAVLVMKIMGAAYLMWFGVRLIVKAGKHPALRPCEGTTGSVRKSFFQGVVTNIGNPKSMAFYAAVFSAAAPAHPSVSTFVSMLAVVVVVSLTWYGLVAVALSQPRISSAYQKARKVIDRLCGGLILGLGVRQLT</sequence>
<evidence type="ECO:0000256" key="6">
    <source>
        <dbReference type="SAM" id="Phobius"/>
    </source>
</evidence>
<accession>A0A2W0ETV3</accession>
<organism evidence="7 8">
    <name type="scientific">Pseudomonas jessenii</name>
    <dbReference type="NCBI Taxonomy" id="77298"/>
    <lineage>
        <taxon>Bacteria</taxon>
        <taxon>Pseudomonadati</taxon>
        <taxon>Pseudomonadota</taxon>
        <taxon>Gammaproteobacteria</taxon>
        <taxon>Pseudomonadales</taxon>
        <taxon>Pseudomonadaceae</taxon>
        <taxon>Pseudomonas</taxon>
    </lineage>
</organism>
<dbReference type="GO" id="GO:0015171">
    <property type="term" value="F:amino acid transmembrane transporter activity"/>
    <property type="evidence" value="ECO:0007669"/>
    <property type="project" value="TreeGrafter"/>
</dbReference>
<feature type="transmembrane region" description="Helical" evidence="6">
    <location>
        <begin position="41"/>
        <end position="65"/>
    </location>
</feature>
<feature type="transmembrane region" description="Helical" evidence="6">
    <location>
        <begin position="6"/>
        <end position="29"/>
    </location>
</feature>
<comment type="subcellular location">
    <subcellularLocation>
        <location evidence="1">Cell membrane</location>
        <topology evidence="1">Multi-pass membrane protein</topology>
    </subcellularLocation>
</comment>
<reference evidence="7 8" key="1">
    <citation type="journal article" date="2018" name="Appl. Microbiol. Biotechnol.">
        <title>Characterization of the caprolactam degradation pathway in Pseudomonas jessenii using mass spectrometry-based proteomics.</title>
        <authorList>
            <person name="Otzen M."/>
            <person name="Palacio C."/>
            <person name="Janssen D.B."/>
        </authorList>
    </citation>
    <scope>NUCLEOTIDE SEQUENCE [LARGE SCALE GENOMIC DNA]</scope>
    <source>
        <strain evidence="7 8">GO3</strain>
    </source>
</reference>
<keyword evidence="3 6" id="KW-0812">Transmembrane</keyword>
<dbReference type="InterPro" id="IPR001123">
    <property type="entry name" value="LeuE-type"/>
</dbReference>
<dbReference type="Proteomes" id="UP000247437">
    <property type="component" value="Unassembled WGS sequence"/>
</dbReference>
<dbReference type="Pfam" id="PF01810">
    <property type="entry name" value="LysE"/>
    <property type="match status" value="1"/>
</dbReference>
<feature type="transmembrane region" description="Helical" evidence="6">
    <location>
        <begin position="129"/>
        <end position="146"/>
    </location>
</feature>
<dbReference type="EMBL" id="PDLL01000027">
    <property type="protein sequence ID" value="PYY71799.1"/>
    <property type="molecule type" value="Genomic_DNA"/>
</dbReference>
<gene>
    <name evidence="7" type="ORF">CRX42_04360</name>
</gene>
<dbReference type="PANTHER" id="PTHR30086:SF20">
    <property type="entry name" value="ARGININE EXPORTER PROTEIN ARGO-RELATED"/>
    <property type="match status" value="1"/>
</dbReference>
<dbReference type="GO" id="GO:0005886">
    <property type="term" value="C:plasma membrane"/>
    <property type="evidence" value="ECO:0007669"/>
    <property type="project" value="UniProtKB-SubCell"/>
</dbReference>
<dbReference type="AlphaFoldDB" id="A0A2W0ETV3"/>
<name>A0A2W0ETV3_PSEJE</name>
<protein>
    <submittedName>
        <fullName evidence="7">Amino acid transporter</fullName>
    </submittedName>
</protein>
<proteinExistence type="predicted"/>
<evidence type="ECO:0000256" key="1">
    <source>
        <dbReference type="ARBA" id="ARBA00004651"/>
    </source>
</evidence>
<feature type="transmembrane region" description="Helical" evidence="6">
    <location>
        <begin position="71"/>
        <end position="93"/>
    </location>
</feature>
<dbReference type="RefSeq" id="WP_110657887.1">
    <property type="nucleotide sequence ID" value="NZ_PDLL01000027.1"/>
</dbReference>
<dbReference type="PANTHER" id="PTHR30086">
    <property type="entry name" value="ARGININE EXPORTER PROTEIN ARGO"/>
    <property type="match status" value="1"/>
</dbReference>
<evidence type="ECO:0000256" key="4">
    <source>
        <dbReference type="ARBA" id="ARBA00022989"/>
    </source>
</evidence>
<keyword evidence="2" id="KW-1003">Cell membrane</keyword>
<comment type="caution">
    <text evidence="7">The sequence shown here is derived from an EMBL/GenBank/DDBJ whole genome shotgun (WGS) entry which is preliminary data.</text>
</comment>
<evidence type="ECO:0000256" key="5">
    <source>
        <dbReference type="ARBA" id="ARBA00023136"/>
    </source>
</evidence>
<keyword evidence="4 6" id="KW-1133">Transmembrane helix</keyword>
<keyword evidence="5 6" id="KW-0472">Membrane</keyword>
<evidence type="ECO:0000256" key="2">
    <source>
        <dbReference type="ARBA" id="ARBA00022475"/>
    </source>
</evidence>
<evidence type="ECO:0000313" key="7">
    <source>
        <dbReference type="EMBL" id="PYY71799.1"/>
    </source>
</evidence>